<dbReference type="PANTHER" id="PTHR42852">
    <property type="entry name" value="THIOL:DISULFIDE INTERCHANGE PROTEIN DSBE"/>
    <property type="match status" value="1"/>
</dbReference>
<protein>
    <recommendedName>
        <fullName evidence="5">Thioredoxin domain-containing protein</fullName>
    </recommendedName>
</protein>
<dbReference type="GO" id="GO:0030313">
    <property type="term" value="C:cell envelope"/>
    <property type="evidence" value="ECO:0007669"/>
    <property type="project" value="UniProtKB-SubCell"/>
</dbReference>
<keyword evidence="4" id="KW-0676">Redox-active center</keyword>
<evidence type="ECO:0000256" key="1">
    <source>
        <dbReference type="ARBA" id="ARBA00004196"/>
    </source>
</evidence>
<dbReference type="Gene3D" id="3.40.30.10">
    <property type="entry name" value="Glutaredoxin"/>
    <property type="match status" value="1"/>
</dbReference>
<evidence type="ECO:0000256" key="3">
    <source>
        <dbReference type="ARBA" id="ARBA00023157"/>
    </source>
</evidence>
<dbReference type="CDD" id="cd02966">
    <property type="entry name" value="TlpA_like_family"/>
    <property type="match status" value="1"/>
</dbReference>
<dbReference type="SUPFAM" id="SSF52833">
    <property type="entry name" value="Thioredoxin-like"/>
    <property type="match status" value="1"/>
</dbReference>
<dbReference type="InterPro" id="IPR013766">
    <property type="entry name" value="Thioredoxin_domain"/>
</dbReference>
<dbReference type="EMBL" id="CP017479">
    <property type="protein sequence ID" value="AOW09270.1"/>
    <property type="molecule type" value="Genomic_DNA"/>
</dbReference>
<comment type="subcellular location">
    <subcellularLocation>
        <location evidence="1">Cell envelope</location>
    </subcellularLocation>
</comment>
<keyword evidence="3" id="KW-1015">Disulfide bond</keyword>
<dbReference type="Proteomes" id="UP000175968">
    <property type="component" value="Chromosome"/>
</dbReference>
<evidence type="ECO:0000313" key="7">
    <source>
        <dbReference type="Proteomes" id="UP000175968"/>
    </source>
</evidence>
<gene>
    <name evidence="6" type="ORF">EM308_06980</name>
</gene>
<evidence type="ECO:0000313" key="6">
    <source>
        <dbReference type="EMBL" id="AOW09270.1"/>
    </source>
</evidence>
<keyword evidence="2" id="KW-0201">Cytochrome c-type biogenesis</keyword>
<accession>A0AAC9I446</accession>
<name>A0AAC9I446_9FLAO</name>
<evidence type="ECO:0000256" key="4">
    <source>
        <dbReference type="ARBA" id="ARBA00023284"/>
    </source>
</evidence>
<organism evidence="6 7">
    <name type="scientific">Flavobacterium gilvum</name>
    <dbReference type="NCBI Taxonomy" id="1492737"/>
    <lineage>
        <taxon>Bacteria</taxon>
        <taxon>Pseudomonadati</taxon>
        <taxon>Bacteroidota</taxon>
        <taxon>Flavobacteriia</taxon>
        <taxon>Flavobacteriales</taxon>
        <taxon>Flavobacteriaceae</taxon>
        <taxon>Flavobacterium</taxon>
    </lineage>
</organism>
<evidence type="ECO:0000256" key="2">
    <source>
        <dbReference type="ARBA" id="ARBA00022748"/>
    </source>
</evidence>
<dbReference type="KEGG" id="fgl:EM308_06980"/>
<sequence length="814" mass="93779">MFSQKSIENPDYGLSTIPGSLTKIEFTAESTILHFHIQYQPGQWISVPKESYIQDVNGGEKKFVSKTEGIPLGEKYIIPESGEVNYQLYFPKLGSSINKIDFGEANEGASWSVYDIVINEQEGEFLMPKELRGNWFQTNGSNQWDYGFYASNAIVDKAIWNYKTVKKDKNEYTIVLERNGIQKTLYAQIVKKGQTNFGFNKLKMQSYSTTKIENPNYKLANDKPYVSGAIFKSDMATYSGVIKGYTPRVGRKTGTIYVNNVFTGNQDSYLVKIADDGSFSVKFPINHPQSVLLNYAGTYTSVFVEPGKKIFQLIDNENGLFMGDCVRVNTDLKALEKIQSYEDYRKLTENILETSPKDFKEACLAIKNKQTEALKVLVQKQLISQKAFQIKKLDIEFRALTEILSYEMNREDAQRNESSKVSQNKNRSEQVFKLDKSYYDFITQSILNDETDVLARDYDLFINRLSRANSIFKGNPFSPGDVRELQEINRKTYDFLKANNSKIQDFKKNHKEVYDKLYKEKLENEVTVVGDLASELMAQGIVLTTEEKELLASYKLAELIKVELQLQKHFTDKYGKKQEPYYEKYNTNIQEFEDERNFNELNSKLKEVFGINEAFVYDVITLQDNAGGIEKNFAPYTDNRLKWVQGKIKHPFLSNYIVSENNRVISKIAANKKQSGFTVNAVKETEGDEIFESMISKFKGKVIYVDFWATWCGPCMLGIKNIASLKEEMKNEDVVFLYITDQTSPEKTWNNIIPNIKGEHYRVSQDEWNFLTQKFNISGIPHYVLVNKKNEIVNPNLEHNANETLKKILEEQLK</sequence>
<dbReference type="InterPro" id="IPR036249">
    <property type="entry name" value="Thioredoxin-like_sf"/>
</dbReference>
<dbReference type="InterPro" id="IPR012336">
    <property type="entry name" value="Thioredoxin-like_fold"/>
</dbReference>
<feature type="domain" description="Thioredoxin" evidence="5">
    <location>
        <begin position="668"/>
        <end position="814"/>
    </location>
</feature>
<dbReference type="Pfam" id="PF13905">
    <property type="entry name" value="Thioredoxin_8"/>
    <property type="match status" value="1"/>
</dbReference>
<dbReference type="PANTHER" id="PTHR42852:SF6">
    <property type="entry name" value="THIOL:DISULFIDE INTERCHANGE PROTEIN DSBE"/>
    <property type="match status" value="1"/>
</dbReference>
<dbReference type="InterPro" id="IPR050553">
    <property type="entry name" value="Thioredoxin_ResA/DsbE_sf"/>
</dbReference>
<dbReference type="PROSITE" id="PS51352">
    <property type="entry name" value="THIOREDOXIN_2"/>
    <property type="match status" value="1"/>
</dbReference>
<evidence type="ECO:0000259" key="5">
    <source>
        <dbReference type="PROSITE" id="PS51352"/>
    </source>
</evidence>
<proteinExistence type="predicted"/>
<keyword evidence="7" id="KW-1185">Reference proteome</keyword>
<reference evidence="6 7" key="1">
    <citation type="submission" date="2016-10" db="EMBL/GenBank/DDBJ databases">
        <title>Flavobacterium gilvum sp. nov., isolated from stream water.</title>
        <authorList>
            <person name="Shin S.-K."/>
            <person name="Cho Y.-J."/>
            <person name="Yi H."/>
        </authorList>
    </citation>
    <scope>NUCLEOTIDE SEQUENCE [LARGE SCALE GENOMIC DNA]</scope>
    <source>
        <strain evidence="6 7">EM1308</strain>
    </source>
</reference>
<dbReference type="AlphaFoldDB" id="A0AAC9I446"/>
<dbReference type="GO" id="GO:0017004">
    <property type="term" value="P:cytochrome complex assembly"/>
    <property type="evidence" value="ECO:0007669"/>
    <property type="project" value="UniProtKB-KW"/>
</dbReference>